<evidence type="ECO:0000259" key="5">
    <source>
        <dbReference type="PROSITE" id="PS50931"/>
    </source>
</evidence>
<dbReference type="GO" id="GO:0003700">
    <property type="term" value="F:DNA-binding transcription factor activity"/>
    <property type="evidence" value="ECO:0007669"/>
    <property type="project" value="InterPro"/>
</dbReference>
<dbReference type="AlphaFoldDB" id="A0A7Y9LNU4"/>
<dbReference type="PRINTS" id="PR00039">
    <property type="entry name" value="HTHLYSR"/>
</dbReference>
<dbReference type="InterPro" id="IPR000847">
    <property type="entry name" value="LysR_HTH_N"/>
</dbReference>
<evidence type="ECO:0000256" key="4">
    <source>
        <dbReference type="ARBA" id="ARBA00023163"/>
    </source>
</evidence>
<dbReference type="Pfam" id="PF00126">
    <property type="entry name" value="HTH_1"/>
    <property type="match status" value="1"/>
</dbReference>
<dbReference type="FunFam" id="1.10.10.10:FF:000001">
    <property type="entry name" value="LysR family transcriptional regulator"/>
    <property type="match status" value="1"/>
</dbReference>
<dbReference type="SUPFAM" id="SSF53850">
    <property type="entry name" value="Periplasmic binding protein-like II"/>
    <property type="match status" value="1"/>
</dbReference>
<dbReference type="GO" id="GO:0005829">
    <property type="term" value="C:cytosol"/>
    <property type="evidence" value="ECO:0007669"/>
    <property type="project" value="TreeGrafter"/>
</dbReference>
<organism evidence="6 7">
    <name type="scientific">Pigmentiphaga litoralis</name>
    <dbReference type="NCBI Taxonomy" id="516702"/>
    <lineage>
        <taxon>Bacteria</taxon>
        <taxon>Pseudomonadati</taxon>
        <taxon>Pseudomonadota</taxon>
        <taxon>Betaproteobacteria</taxon>
        <taxon>Burkholderiales</taxon>
        <taxon>Alcaligenaceae</taxon>
        <taxon>Pigmentiphaga</taxon>
    </lineage>
</organism>
<evidence type="ECO:0000313" key="7">
    <source>
        <dbReference type="Proteomes" id="UP000542125"/>
    </source>
</evidence>
<evidence type="ECO:0000256" key="3">
    <source>
        <dbReference type="ARBA" id="ARBA00023125"/>
    </source>
</evidence>
<dbReference type="InterPro" id="IPR005119">
    <property type="entry name" value="LysR_subst-bd"/>
</dbReference>
<dbReference type="PROSITE" id="PS50931">
    <property type="entry name" value="HTH_LYSR"/>
    <property type="match status" value="1"/>
</dbReference>
<dbReference type="SUPFAM" id="SSF46785">
    <property type="entry name" value="Winged helix' DNA-binding domain"/>
    <property type="match status" value="1"/>
</dbReference>
<reference evidence="6 7" key="1">
    <citation type="submission" date="2020-07" db="EMBL/GenBank/DDBJ databases">
        <title>Genomic Encyclopedia of Type Strains, Phase IV (KMG-V): Genome sequencing to study the core and pangenomes of soil and plant-associated prokaryotes.</title>
        <authorList>
            <person name="Whitman W."/>
        </authorList>
    </citation>
    <scope>NUCLEOTIDE SEQUENCE [LARGE SCALE GENOMIC DNA]</scope>
    <source>
        <strain evidence="6 7">SAS40</strain>
    </source>
</reference>
<keyword evidence="3" id="KW-0238">DNA-binding</keyword>
<keyword evidence="4" id="KW-0804">Transcription</keyword>
<keyword evidence="7" id="KW-1185">Reference proteome</keyword>
<dbReference type="RefSeq" id="WP_179587452.1">
    <property type="nucleotide sequence ID" value="NZ_JACBYR010000001.1"/>
</dbReference>
<dbReference type="Proteomes" id="UP000542125">
    <property type="component" value="Unassembled WGS sequence"/>
</dbReference>
<dbReference type="GO" id="GO:0003677">
    <property type="term" value="F:DNA binding"/>
    <property type="evidence" value="ECO:0007669"/>
    <property type="project" value="UniProtKB-KW"/>
</dbReference>
<evidence type="ECO:0000256" key="1">
    <source>
        <dbReference type="ARBA" id="ARBA00009437"/>
    </source>
</evidence>
<accession>A0A7Y9LNU4</accession>
<dbReference type="InterPro" id="IPR036390">
    <property type="entry name" value="WH_DNA-bd_sf"/>
</dbReference>
<comment type="caution">
    <text evidence="6">The sequence shown here is derived from an EMBL/GenBank/DDBJ whole genome shotgun (WGS) entry which is preliminary data.</text>
</comment>
<evidence type="ECO:0000313" key="6">
    <source>
        <dbReference type="EMBL" id="NYE83670.1"/>
    </source>
</evidence>
<dbReference type="Pfam" id="PF03466">
    <property type="entry name" value="LysR_substrate"/>
    <property type="match status" value="1"/>
</dbReference>
<protein>
    <submittedName>
        <fullName evidence="6">LysR family nitrogen assimilation transcriptional regulator</fullName>
    </submittedName>
</protein>
<dbReference type="PANTHER" id="PTHR30419">
    <property type="entry name" value="HTH-TYPE TRANSCRIPTIONAL REGULATOR YBHD"/>
    <property type="match status" value="1"/>
</dbReference>
<dbReference type="InterPro" id="IPR050950">
    <property type="entry name" value="HTH-type_LysR_regulators"/>
</dbReference>
<name>A0A7Y9LNU4_9BURK</name>
<feature type="domain" description="HTH lysR-type" evidence="5">
    <location>
        <begin position="1"/>
        <end position="58"/>
    </location>
</feature>
<dbReference type="EMBL" id="JACBYR010000001">
    <property type="protein sequence ID" value="NYE83670.1"/>
    <property type="molecule type" value="Genomic_DNA"/>
</dbReference>
<dbReference type="Gene3D" id="3.40.190.290">
    <property type="match status" value="1"/>
</dbReference>
<gene>
    <name evidence="6" type="ORF">FHW18_002941</name>
</gene>
<keyword evidence="2" id="KW-0805">Transcription regulation</keyword>
<dbReference type="InterPro" id="IPR036388">
    <property type="entry name" value="WH-like_DNA-bd_sf"/>
</dbReference>
<sequence>MDFKQLEYFVRVAEHGSFSRAAAALDTGQPFLSRQVRQLEVELRKNLFHRHGRGIVLTDAGEQFLAFAKSVLQQFEAASQALSKAEADITGRVVVGLPPSLGRVLTVPLVRAFSARFPQARLTIVEALSTSLHERLVADKIDATLVYDPVASSLTQVERLVTEPMCLILRKSPENAGLSTVSFSQLADHSLIFPCEPHPLRSRVDAEASRQGFELDVAFEIDGVASIEALVGNGLGAAVVPYNVLRAGLHASQHADELLICPLVDPIMSSTICLVTASRRPPTLLATKMVDMLRQVALETLVLPDDAREAWLNEAKRA</sequence>
<dbReference type="Gene3D" id="1.10.10.10">
    <property type="entry name" value="Winged helix-like DNA-binding domain superfamily/Winged helix DNA-binding domain"/>
    <property type="match status" value="1"/>
</dbReference>
<evidence type="ECO:0000256" key="2">
    <source>
        <dbReference type="ARBA" id="ARBA00023015"/>
    </source>
</evidence>
<comment type="similarity">
    <text evidence="1">Belongs to the LysR transcriptional regulatory family.</text>
</comment>
<proteinExistence type="inferred from homology"/>